<feature type="domain" description="SigF-like NTF2-like" evidence="1">
    <location>
        <begin position="43"/>
        <end position="175"/>
    </location>
</feature>
<dbReference type="EMBL" id="KN821089">
    <property type="protein sequence ID" value="KIJ05290.1"/>
    <property type="molecule type" value="Genomic_DNA"/>
</dbReference>
<evidence type="ECO:0000259" key="1">
    <source>
        <dbReference type="Pfam" id="PF24840"/>
    </source>
</evidence>
<reference evidence="3" key="2">
    <citation type="submission" date="2015-01" db="EMBL/GenBank/DDBJ databases">
        <title>Evolutionary Origins and Diversification of the Mycorrhizal Mutualists.</title>
        <authorList>
            <consortium name="DOE Joint Genome Institute"/>
            <consortium name="Mycorrhizal Genomics Consortium"/>
            <person name="Kohler A."/>
            <person name="Kuo A."/>
            <person name="Nagy L.G."/>
            <person name="Floudas D."/>
            <person name="Copeland A."/>
            <person name="Barry K.W."/>
            <person name="Cichocki N."/>
            <person name="Veneault-Fourrey C."/>
            <person name="LaButti K."/>
            <person name="Lindquist E.A."/>
            <person name="Lipzen A."/>
            <person name="Lundell T."/>
            <person name="Morin E."/>
            <person name="Murat C."/>
            <person name="Riley R."/>
            <person name="Ohm R."/>
            <person name="Sun H."/>
            <person name="Tunlid A."/>
            <person name="Henrissat B."/>
            <person name="Grigoriev I.V."/>
            <person name="Hibbett D.S."/>
            <person name="Martin F."/>
        </authorList>
    </citation>
    <scope>NUCLEOTIDE SEQUENCE [LARGE SCALE GENOMIC DNA]</scope>
    <source>
        <strain evidence="3">ATCC 200175</strain>
    </source>
</reference>
<dbReference type="InterPro" id="IPR057514">
    <property type="entry name" value="NTF2_SigF"/>
</dbReference>
<organism evidence="2 3">
    <name type="scientific">Paxillus involutus ATCC 200175</name>
    <dbReference type="NCBI Taxonomy" id="664439"/>
    <lineage>
        <taxon>Eukaryota</taxon>
        <taxon>Fungi</taxon>
        <taxon>Dikarya</taxon>
        <taxon>Basidiomycota</taxon>
        <taxon>Agaricomycotina</taxon>
        <taxon>Agaricomycetes</taxon>
        <taxon>Agaricomycetidae</taxon>
        <taxon>Boletales</taxon>
        <taxon>Paxilineae</taxon>
        <taxon>Paxillaceae</taxon>
        <taxon>Paxillus</taxon>
    </lineage>
</organism>
<name>A0A0C9STB1_PAXIN</name>
<dbReference type="AlphaFoldDB" id="A0A0C9STB1"/>
<proteinExistence type="predicted"/>
<sequence length="200" mass="23402">MKLRFRRLRNLTTPTDIPHYLFNWEDGTFERDEAREVWILPLAIEWFFAPDASIHHPLIVESGPHSRERIIQVYNWYRAITLKTDVQVNSVVYNTKNLVMYFDATQSLKIKISPFALAPSRFIVRIGMVVEDDAFYIKTQEFFFQPTDMANYFFPPISPIIRSALIIFPLLMGCAYAHFCSLWIKLFGEVTCDMQPVGSH</sequence>
<dbReference type="PANTHER" id="PTHR35393:SF1">
    <property type="entry name" value="SNOAL-LIKE DOMAIN-CONTAINING PROTEIN"/>
    <property type="match status" value="1"/>
</dbReference>
<keyword evidence="3" id="KW-1185">Reference proteome</keyword>
<gene>
    <name evidence="2" type="ORF">PAXINDRAFT_21436</name>
</gene>
<reference evidence="2 3" key="1">
    <citation type="submission" date="2014-06" db="EMBL/GenBank/DDBJ databases">
        <authorList>
            <consortium name="DOE Joint Genome Institute"/>
            <person name="Kuo A."/>
            <person name="Kohler A."/>
            <person name="Nagy L.G."/>
            <person name="Floudas D."/>
            <person name="Copeland A."/>
            <person name="Barry K.W."/>
            <person name="Cichocki N."/>
            <person name="Veneault-Fourrey C."/>
            <person name="LaButti K."/>
            <person name="Lindquist E.A."/>
            <person name="Lipzen A."/>
            <person name="Lundell T."/>
            <person name="Morin E."/>
            <person name="Murat C."/>
            <person name="Sun H."/>
            <person name="Tunlid A."/>
            <person name="Henrissat B."/>
            <person name="Grigoriev I.V."/>
            <person name="Hibbett D.S."/>
            <person name="Martin F."/>
            <person name="Nordberg H.P."/>
            <person name="Cantor M.N."/>
            <person name="Hua S.X."/>
        </authorList>
    </citation>
    <scope>NUCLEOTIDE SEQUENCE [LARGE SCALE GENOMIC DNA]</scope>
    <source>
        <strain evidence="2 3">ATCC 200175</strain>
    </source>
</reference>
<accession>A0A0C9STB1</accession>
<dbReference type="HOGENOM" id="CLU_1366640_0_0_1"/>
<dbReference type="Proteomes" id="UP000053647">
    <property type="component" value="Unassembled WGS sequence"/>
</dbReference>
<dbReference type="Pfam" id="PF24840">
    <property type="entry name" value="NTF2_SigF"/>
    <property type="match status" value="1"/>
</dbReference>
<evidence type="ECO:0000313" key="3">
    <source>
        <dbReference type="Proteomes" id="UP000053647"/>
    </source>
</evidence>
<dbReference type="PANTHER" id="PTHR35393">
    <property type="entry name" value="CHROMOSOME 1, WHOLE GENOME SHOTGUN SEQUENCE"/>
    <property type="match status" value="1"/>
</dbReference>
<dbReference type="OrthoDB" id="2344312at2759"/>
<protein>
    <recommendedName>
        <fullName evidence="1">SigF-like NTF2-like domain-containing protein</fullName>
    </recommendedName>
</protein>
<evidence type="ECO:0000313" key="2">
    <source>
        <dbReference type="EMBL" id="KIJ05290.1"/>
    </source>
</evidence>